<dbReference type="Gene3D" id="3.40.50.360">
    <property type="match status" value="1"/>
</dbReference>
<evidence type="ECO:0000256" key="2">
    <source>
        <dbReference type="ARBA" id="ARBA00022643"/>
    </source>
</evidence>
<reference evidence="4 5" key="1">
    <citation type="submission" date="2014-07" db="EMBL/GenBank/DDBJ databases">
        <authorList>
            <person name="Wibberg Daniel"/>
        </authorList>
    </citation>
    <scope>NUCLEOTIDE SEQUENCE [LARGE SCALE GENOMIC DNA]</scope>
</reference>
<protein>
    <submittedName>
        <fullName evidence="4">Putative NAD(P)H-dependent FMN-containing oxidoreductase YwqN</fullName>
        <ecNumber evidence="4">1.-.-.-</ecNumber>
    </submittedName>
</protein>
<dbReference type="InterPro" id="IPR029039">
    <property type="entry name" value="Flavoprotein-like_sf"/>
</dbReference>
<evidence type="ECO:0000313" key="5">
    <source>
        <dbReference type="Proteomes" id="UP000040576"/>
    </source>
</evidence>
<keyword evidence="2" id="KW-0288">FMN</keyword>
<keyword evidence="5" id="KW-1185">Reference proteome</keyword>
<sequence length="180" mass="20510">MSIAVLYGGTRNQGNSEILTEIAVNHLPVERIYLRNYNIQPIKDGRHSKTGFHEVNDDYHTVIDQILPHEIIIFSTPIYWYSMSATMKLFIDRWSQIFRDADYPQFKEIMADKKAYVIAVGGDSPSIKGLPLIQQFNYIFEFMGITFSGYIIGEGNKPGDILHDENAVHAATQLNKVLLT</sequence>
<evidence type="ECO:0000259" key="3">
    <source>
        <dbReference type="Pfam" id="PF02525"/>
    </source>
</evidence>
<dbReference type="InterPro" id="IPR003680">
    <property type="entry name" value="Flavodoxin_fold"/>
</dbReference>
<organism evidence="4 5">
    <name type="scientific">Caldibacillus thermoamylovorans</name>
    <dbReference type="NCBI Taxonomy" id="35841"/>
    <lineage>
        <taxon>Bacteria</taxon>
        <taxon>Bacillati</taxon>
        <taxon>Bacillota</taxon>
        <taxon>Bacilli</taxon>
        <taxon>Bacillales</taxon>
        <taxon>Bacillaceae</taxon>
        <taxon>Caldibacillus</taxon>
    </lineage>
</organism>
<proteinExistence type="predicted"/>
<dbReference type="PANTHER" id="PTHR43278:SF4">
    <property type="entry name" value="NAD(P)H-DEPENDENT FMN-CONTAINING OXIDOREDUCTASE YWQN-RELATED"/>
    <property type="match status" value="1"/>
</dbReference>
<feature type="domain" description="Flavodoxin-like fold" evidence="3">
    <location>
        <begin position="17"/>
        <end position="174"/>
    </location>
</feature>
<dbReference type="Proteomes" id="UP000040576">
    <property type="component" value="Unassembled WGS sequence"/>
</dbReference>
<dbReference type="RefSeq" id="WP_034771928.1">
    <property type="nucleotide sequence ID" value="NZ_CCRF01000072.1"/>
</dbReference>
<dbReference type="AlphaFoldDB" id="A0A090J3K5"/>
<evidence type="ECO:0000313" key="4">
    <source>
        <dbReference type="EMBL" id="CEE02450.1"/>
    </source>
</evidence>
<dbReference type="InterPro" id="IPR051796">
    <property type="entry name" value="ISF_SsuE-like"/>
</dbReference>
<gene>
    <name evidence="4" type="primary">ywqN</name>
    <name evidence="4" type="ORF">BT1A1_2632</name>
</gene>
<dbReference type="EC" id="1.-.-.-" evidence="4"/>
<accession>A0A090J3K5</accession>
<dbReference type="SUPFAM" id="SSF52218">
    <property type="entry name" value="Flavoproteins"/>
    <property type="match status" value="1"/>
</dbReference>
<keyword evidence="1" id="KW-0285">Flavoprotein</keyword>
<name>A0A090J3K5_9BACI</name>
<dbReference type="EMBL" id="CCRF01000072">
    <property type="protein sequence ID" value="CEE02450.1"/>
    <property type="molecule type" value="Genomic_DNA"/>
</dbReference>
<keyword evidence="4" id="KW-0560">Oxidoreductase</keyword>
<dbReference type="PANTHER" id="PTHR43278">
    <property type="entry name" value="NAD(P)H-DEPENDENT FMN-CONTAINING OXIDOREDUCTASE YWQN-RELATED"/>
    <property type="match status" value="1"/>
</dbReference>
<dbReference type="Pfam" id="PF02525">
    <property type="entry name" value="Flavodoxin_2"/>
    <property type="match status" value="1"/>
</dbReference>
<evidence type="ECO:0000256" key="1">
    <source>
        <dbReference type="ARBA" id="ARBA00022630"/>
    </source>
</evidence>
<dbReference type="GO" id="GO:0016491">
    <property type="term" value="F:oxidoreductase activity"/>
    <property type="evidence" value="ECO:0007669"/>
    <property type="project" value="UniProtKB-KW"/>
</dbReference>